<dbReference type="InterPro" id="IPR039361">
    <property type="entry name" value="Cyclin"/>
</dbReference>
<evidence type="ECO:0000259" key="3">
    <source>
        <dbReference type="Pfam" id="PF00134"/>
    </source>
</evidence>
<name>A0AA38LD09_TAXCH</name>
<keyword evidence="5" id="KW-1185">Reference proteome</keyword>
<comment type="caution">
    <text evidence="4">The sequence shown here is derived from an EMBL/GenBank/DDBJ whole genome shotgun (WGS) entry which is preliminary data.</text>
</comment>
<dbReference type="InterPro" id="IPR006671">
    <property type="entry name" value="Cyclin_N"/>
</dbReference>
<dbReference type="SUPFAM" id="SSF47954">
    <property type="entry name" value="Cyclin-like"/>
    <property type="match status" value="1"/>
</dbReference>
<feature type="non-terminal residue" evidence="4">
    <location>
        <position position="1"/>
    </location>
</feature>
<protein>
    <recommendedName>
        <fullName evidence="3">Cyclin N-terminal domain-containing protein</fullName>
    </recommendedName>
</protein>
<keyword evidence="2" id="KW-0131">Cell cycle</keyword>
<feature type="domain" description="Cyclin N-terminal" evidence="3">
    <location>
        <begin position="75"/>
        <end position="115"/>
    </location>
</feature>
<keyword evidence="1" id="KW-0132">Cell division</keyword>
<evidence type="ECO:0000256" key="1">
    <source>
        <dbReference type="ARBA" id="ARBA00022618"/>
    </source>
</evidence>
<reference evidence="4 5" key="1">
    <citation type="journal article" date="2021" name="Nat. Plants">
        <title>The Taxus genome provides insights into paclitaxel biosynthesis.</title>
        <authorList>
            <person name="Xiong X."/>
            <person name="Gou J."/>
            <person name="Liao Q."/>
            <person name="Li Y."/>
            <person name="Zhou Q."/>
            <person name="Bi G."/>
            <person name="Li C."/>
            <person name="Du R."/>
            <person name="Wang X."/>
            <person name="Sun T."/>
            <person name="Guo L."/>
            <person name="Liang H."/>
            <person name="Lu P."/>
            <person name="Wu Y."/>
            <person name="Zhang Z."/>
            <person name="Ro D.K."/>
            <person name="Shang Y."/>
            <person name="Huang S."/>
            <person name="Yan J."/>
        </authorList>
    </citation>
    <scope>NUCLEOTIDE SEQUENCE [LARGE SCALE GENOMIC DNA]</scope>
    <source>
        <strain evidence="4">Ta-2019</strain>
    </source>
</reference>
<dbReference type="AlphaFoldDB" id="A0AA38LD09"/>
<dbReference type="EMBL" id="JAHRHJ020000003">
    <property type="protein sequence ID" value="KAH9320748.1"/>
    <property type="molecule type" value="Genomic_DNA"/>
</dbReference>
<sequence length="115" mass="13462">ECCEVEMEDPVDPIPISYIDEDNAENPLAVTEYVQDIYSMYRGRENIIFVPADYMWEQININERMRVILIDLLIELVGVTAMLLAFKYEELSIPVVDDFVQISDKAYSREEMLEM</sequence>
<dbReference type="Gene3D" id="1.10.472.10">
    <property type="entry name" value="Cyclin-like"/>
    <property type="match status" value="1"/>
</dbReference>
<evidence type="ECO:0000256" key="2">
    <source>
        <dbReference type="ARBA" id="ARBA00023306"/>
    </source>
</evidence>
<dbReference type="Pfam" id="PF00134">
    <property type="entry name" value="Cyclin_N"/>
    <property type="match status" value="1"/>
</dbReference>
<organism evidence="4 5">
    <name type="scientific">Taxus chinensis</name>
    <name type="common">Chinese yew</name>
    <name type="synonym">Taxus wallichiana var. chinensis</name>
    <dbReference type="NCBI Taxonomy" id="29808"/>
    <lineage>
        <taxon>Eukaryota</taxon>
        <taxon>Viridiplantae</taxon>
        <taxon>Streptophyta</taxon>
        <taxon>Embryophyta</taxon>
        <taxon>Tracheophyta</taxon>
        <taxon>Spermatophyta</taxon>
        <taxon>Pinopsida</taxon>
        <taxon>Pinidae</taxon>
        <taxon>Conifers II</taxon>
        <taxon>Cupressales</taxon>
        <taxon>Taxaceae</taxon>
        <taxon>Taxus</taxon>
    </lineage>
</organism>
<proteinExistence type="predicted"/>
<dbReference type="Proteomes" id="UP000824469">
    <property type="component" value="Unassembled WGS sequence"/>
</dbReference>
<dbReference type="GO" id="GO:0051301">
    <property type="term" value="P:cell division"/>
    <property type="evidence" value="ECO:0007669"/>
    <property type="project" value="UniProtKB-KW"/>
</dbReference>
<evidence type="ECO:0000313" key="4">
    <source>
        <dbReference type="EMBL" id="KAH9320748.1"/>
    </source>
</evidence>
<gene>
    <name evidence="4" type="ORF">KI387_015387</name>
</gene>
<accession>A0AA38LD09</accession>
<evidence type="ECO:0000313" key="5">
    <source>
        <dbReference type="Proteomes" id="UP000824469"/>
    </source>
</evidence>
<feature type="non-terminal residue" evidence="4">
    <location>
        <position position="115"/>
    </location>
</feature>
<dbReference type="InterPro" id="IPR036915">
    <property type="entry name" value="Cyclin-like_sf"/>
</dbReference>
<dbReference type="PANTHER" id="PTHR10177">
    <property type="entry name" value="CYCLINS"/>
    <property type="match status" value="1"/>
</dbReference>